<accession>A0A3E1RA01</accession>
<dbReference type="Gene3D" id="3.40.50.300">
    <property type="entry name" value="P-loop containing nucleotide triphosphate hydrolases"/>
    <property type="match status" value="1"/>
</dbReference>
<keyword evidence="1" id="KW-0547">Nucleotide-binding</keyword>
<dbReference type="Pfam" id="PF06414">
    <property type="entry name" value="Zeta_toxin"/>
    <property type="match status" value="1"/>
</dbReference>
<sequence length="213" mass="22905">MGPSRPLKPVASDKPVFFLLAGPNGAGKSTLYKAHVLAGTIPATAEFVNADVYEAAHLQHIADPVARSEQARLWADTRRAQLLQMGHAFVSETVFSHPSKLALIADAQAKGYFVMLLVVALDDAAQLLERVARRVNEGGHPVPIHRILERYPRTLANLSRAVRLADAAVLYDSSDSAAETQKAVALCKGAWTQELVAPLLAWAQQVLALGLST</sequence>
<reference evidence="4 5" key="1">
    <citation type="submission" date="2018-05" db="EMBL/GenBank/DDBJ databases">
        <title>Rhodoferax soyangensis sp.nov., isolated from an oligotrophic freshwater lake.</title>
        <authorList>
            <person name="Park M."/>
        </authorList>
    </citation>
    <scope>NUCLEOTIDE SEQUENCE [LARGE SCALE GENOMIC DNA]</scope>
    <source>
        <strain evidence="4 5">IMCC26218</strain>
    </source>
</reference>
<evidence type="ECO:0000256" key="1">
    <source>
        <dbReference type="ARBA" id="ARBA00022741"/>
    </source>
</evidence>
<keyword evidence="2" id="KW-0067">ATP-binding</keyword>
<protein>
    <recommendedName>
        <fullName evidence="3">Zeta toxin domain-containing protein</fullName>
    </recommendedName>
</protein>
<dbReference type="GO" id="GO:0005524">
    <property type="term" value="F:ATP binding"/>
    <property type="evidence" value="ECO:0007669"/>
    <property type="project" value="UniProtKB-KW"/>
</dbReference>
<dbReference type="InterPro" id="IPR010488">
    <property type="entry name" value="Zeta_toxin_domain"/>
</dbReference>
<dbReference type="PANTHER" id="PTHR39206">
    <property type="entry name" value="SLL8004 PROTEIN"/>
    <property type="match status" value="1"/>
</dbReference>
<feature type="domain" description="Zeta toxin" evidence="3">
    <location>
        <begin position="11"/>
        <end position="160"/>
    </location>
</feature>
<dbReference type="InterPro" id="IPR027417">
    <property type="entry name" value="P-loop_NTPase"/>
</dbReference>
<evidence type="ECO:0000259" key="3">
    <source>
        <dbReference type="Pfam" id="PF06414"/>
    </source>
</evidence>
<dbReference type="OrthoDB" id="9791543at2"/>
<dbReference type="AlphaFoldDB" id="A0A3E1RA01"/>
<organism evidence="4 5">
    <name type="scientific">Rhodoferax lacus</name>
    <dbReference type="NCBI Taxonomy" id="2184758"/>
    <lineage>
        <taxon>Bacteria</taxon>
        <taxon>Pseudomonadati</taxon>
        <taxon>Pseudomonadota</taxon>
        <taxon>Betaproteobacteria</taxon>
        <taxon>Burkholderiales</taxon>
        <taxon>Comamonadaceae</taxon>
        <taxon>Rhodoferax</taxon>
    </lineage>
</organism>
<comment type="caution">
    <text evidence="4">The sequence shown here is derived from an EMBL/GenBank/DDBJ whole genome shotgun (WGS) entry which is preliminary data.</text>
</comment>
<name>A0A3E1RA01_9BURK</name>
<keyword evidence="5" id="KW-1185">Reference proteome</keyword>
<evidence type="ECO:0000313" key="5">
    <source>
        <dbReference type="Proteomes" id="UP000260665"/>
    </source>
</evidence>
<dbReference type="Proteomes" id="UP000260665">
    <property type="component" value="Unassembled WGS sequence"/>
</dbReference>
<evidence type="ECO:0000313" key="4">
    <source>
        <dbReference type="EMBL" id="RFO96194.1"/>
    </source>
</evidence>
<proteinExistence type="predicted"/>
<dbReference type="SUPFAM" id="SSF52540">
    <property type="entry name" value="P-loop containing nucleoside triphosphate hydrolases"/>
    <property type="match status" value="1"/>
</dbReference>
<dbReference type="EMBL" id="QFZK01000009">
    <property type="protein sequence ID" value="RFO96194.1"/>
    <property type="molecule type" value="Genomic_DNA"/>
</dbReference>
<dbReference type="PANTHER" id="PTHR39206:SF1">
    <property type="entry name" value="SLL8004 PROTEIN"/>
    <property type="match status" value="1"/>
</dbReference>
<gene>
    <name evidence="4" type="ORF">DIC66_14435</name>
</gene>
<dbReference type="GO" id="GO:0016301">
    <property type="term" value="F:kinase activity"/>
    <property type="evidence" value="ECO:0007669"/>
    <property type="project" value="InterPro"/>
</dbReference>
<evidence type="ECO:0000256" key="2">
    <source>
        <dbReference type="ARBA" id="ARBA00022840"/>
    </source>
</evidence>